<name>A0A166BFY4_EXIGL</name>
<keyword evidence="2" id="KW-0808">Transferase</keyword>
<keyword evidence="6" id="KW-1185">Reference proteome</keyword>
<evidence type="ECO:0000256" key="1">
    <source>
        <dbReference type="ARBA" id="ARBA00009342"/>
    </source>
</evidence>
<dbReference type="EMBL" id="KV425899">
    <property type="protein sequence ID" value="KZW00710.1"/>
    <property type="molecule type" value="Genomic_DNA"/>
</dbReference>
<dbReference type="GO" id="GO:0008080">
    <property type="term" value="F:N-acetyltransferase activity"/>
    <property type="evidence" value="ECO:0007669"/>
    <property type="project" value="InterPro"/>
</dbReference>
<proteinExistence type="inferred from homology"/>
<dbReference type="PANTHER" id="PTHR13256:SF16">
    <property type="entry name" value="ALPHA_BETA-TUBULIN-N-ACETYLTRANSFERASE 9"/>
    <property type="match status" value="1"/>
</dbReference>
<dbReference type="InterPro" id="IPR000182">
    <property type="entry name" value="GNAT_dom"/>
</dbReference>
<dbReference type="SUPFAM" id="SSF55729">
    <property type="entry name" value="Acyl-CoA N-acyltransferases (Nat)"/>
    <property type="match status" value="1"/>
</dbReference>
<dbReference type="Gene3D" id="3.40.630.30">
    <property type="match status" value="1"/>
</dbReference>
<keyword evidence="3" id="KW-0012">Acyltransferase</keyword>
<dbReference type="InterPro" id="IPR016181">
    <property type="entry name" value="Acyl_CoA_acyltransferase"/>
</dbReference>
<dbReference type="Pfam" id="PF13302">
    <property type="entry name" value="Acetyltransf_3"/>
    <property type="match status" value="1"/>
</dbReference>
<evidence type="ECO:0000313" key="6">
    <source>
        <dbReference type="Proteomes" id="UP000077266"/>
    </source>
</evidence>
<evidence type="ECO:0000313" key="5">
    <source>
        <dbReference type="EMBL" id="KZW00710.1"/>
    </source>
</evidence>
<dbReference type="FunCoup" id="A0A166BFY4">
    <property type="interactions" value="263"/>
</dbReference>
<organism evidence="5 6">
    <name type="scientific">Exidia glandulosa HHB12029</name>
    <dbReference type="NCBI Taxonomy" id="1314781"/>
    <lineage>
        <taxon>Eukaryota</taxon>
        <taxon>Fungi</taxon>
        <taxon>Dikarya</taxon>
        <taxon>Basidiomycota</taxon>
        <taxon>Agaricomycotina</taxon>
        <taxon>Agaricomycetes</taxon>
        <taxon>Auriculariales</taxon>
        <taxon>Exidiaceae</taxon>
        <taxon>Exidia</taxon>
    </lineage>
</organism>
<sequence length="215" mass="24352">MRLNEHTAVVGPSVVLVPYRQEHVKTYHEWMSRPEILELTASEPLTLEKEYDMQRKWREDDDKLTFIILARDIDASEPVSAGDITKLPMVGDVNVFLTQPDEAELEIMIAGMLSLVFRLLHELNCEEDAYRRRGLARCALQLLLTYITAPPLSIAVSNLVAKIGKDNAPSIALFRSLGFELATEPNVFNEVSLRYTATEPESNWVRGTQLFYADA</sequence>
<dbReference type="PANTHER" id="PTHR13256">
    <property type="entry name" value="N-ACETYLTRANSFERASE 9"/>
    <property type="match status" value="1"/>
</dbReference>
<dbReference type="Proteomes" id="UP000077266">
    <property type="component" value="Unassembled WGS sequence"/>
</dbReference>
<feature type="domain" description="N-acetyltransferase" evidence="4">
    <location>
        <begin position="14"/>
        <end position="180"/>
    </location>
</feature>
<dbReference type="OrthoDB" id="5043642at2759"/>
<dbReference type="InterPro" id="IPR039135">
    <property type="entry name" value="NAT9-like"/>
</dbReference>
<accession>A0A166BFY4</accession>
<evidence type="ECO:0000259" key="4">
    <source>
        <dbReference type="Pfam" id="PF13302"/>
    </source>
</evidence>
<dbReference type="STRING" id="1314781.A0A166BFY4"/>
<dbReference type="AlphaFoldDB" id="A0A166BFY4"/>
<evidence type="ECO:0000256" key="2">
    <source>
        <dbReference type="ARBA" id="ARBA00022679"/>
    </source>
</evidence>
<evidence type="ECO:0000256" key="3">
    <source>
        <dbReference type="ARBA" id="ARBA00023315"/>
    </source>
</evidence>
<reference evidence="5 6" key="1">
    <citation type="journal article" date="2016" name="Mol. Biol. Evol.">
        <title>Comparative Genomics of Early-Diverging Mushroom-Forming Fungi Provides Insights into the Origins of Lignocellulose Decay Capabilities.</title>
        <authorList>
            <person name="Nagy L.G."/>
            <person name="Riley R."/>
            <person name="Tritt A."/>
            <person name="Adam C."/>
            <person name="Daum C."/>
            <person name="Floudas D."/>
            <person name="Sun H."/>
            <person name="Yadav J.S."/>
            <person name="Pangilinan J."/>
            <person name="Larsson K.H."/>
            <person name="Matsuura K."/>
            <person name="Barry K."/>
            <person name="Labutti K."/>
            <person name="Kuo R."/>
            <person name="Ohm R.A."/>
            <person name="Bhattacharya S.S."/>
            <person name="Shirouzu T."/>
            <person name="Yoshinaga Y."/>
            <person name="Martin F.M."/>
            <person name="Grigoriev I.V."/>
            <person name="Hibbett D.S."/>
        </authorList>
    </citation>
    <scope>NUCLEOTIDE SEQUENCE [LARGE SCALE GENOMIC DNA]</scope>
    <source>
        <strain evidence="5 6">HHB12029</strain>
    </source>
</reference>
<comment type="similarity">
    <text evidence="1">Belongs to the acetyltransferase family. GNAT subfamily.</text>
</comment>
<dbReference type="InParanoid" id="A0A166BFY4"/>
<gene>
    <name evidence="5" type="ORF">EXIGLDRAFT_711011</name>
</gene>
<protein>
    <recommendedName>
        <fullName evidence="4">N-acetyltransferase domain-containing protein</fullName>
    </recommendedName>
</protein>